<dbReference type="Proteomes" id="UP001198200">
    <property type="component" value="Unassembled WGS sequence"/>
</dbReference>
<sequence>MGIGMDAYEQMGRELFEKSQGAPILLIGMGGVGGRIVAQIDKMLAKDSPRRDKVAILAIDTNVKDLRKLREQGIETIQISDERLVRQYLKDHPQYMSWFPNNIFLNNRGMLEGAGQIRAISRLAALAAEEEGKFRPIEEAVRKIAAVTGSGLKENIMTMVVGSICGGTGAGMFIQIPFYVKKIIQKVLAIPNVMVRGMFLGPDIMAPIQPGDLNRQAVYVNAYACLKELNAFYLLQRRDASSSLLRMEYYDYGENEDLEAEVMESRQMYQAIAKDLSSKGVAVLDEEIPEEVQEEYLKRNGTIPYDHLFLFDSSFNGGTIGQKQLAEVERMIASMAYVHLLTDVGENALSVEDNFILSTIGSNGMARFGSAGLCKIIYPGEQIMQYCSMRWITELVDSYWMRIDKRFEEELILAREEQAMNPRIQLPGIIERYQEIFLEETSGEHASMASLYAQVFMQSDDGTDFSLADRFLEQIEEMIEDATSKESLQRLGESCMDISIDQWIQSPEAARQGVATNKQSIRNYRAAVMKVIDDTKYSLPNQMIPATLSAMIQMSDRDSCISQILGRVHPIAARYLLYAILEQTAARAREANEDCFGLELDLISKADYDISGKNPGLPIEAILGKRMNRKQMRQVLEVYEDASGRTAANLTAYLSAQLRANVYETLQKRLEKLCDLYRRFFNVLESSTEDLRRQIRELKTMGRQSSVGEQYICCSESCLETLYERFALMCQNTGAELPQESARMILRNIYGEMELELKKNNMEDRRREDMAYNNRMRTIFNQAVAEVMQQKAREQASSVVEISIYDAFALEMQTELGIVREHDRDRYDAMLDAWIKSKVSAAMTMAQPWIGICNTVGATTMSVYLAMHPDNAVRMDNTPSVEATAARYLKERTTPQGHAVTVLIHDNFRQNELICYKARYNLLIENLDKFKREGEAHRYYEQRINRIGQLPGTSRESEIITVINPHLNKYWCEEGFLPSIYPSQRIVDEKNNMRAFFYALTLEKPCCVRLKNTKGKISWWFLRGMDTIRVKAAGVPIGSSYADLYEAMKFNRDMKYTLLYYGKNHLHRIKAQSMQDQLEQEIYTQPIIADMIQQEKEPDDENMLDIFEKMSRSMESAQFNRLLEGLAQFIREYCEYMFDKDEVKVIYACRNIRNAIATFSKLYQRSKQEKLTYREEHLLSVFLELYEEDDMADSNAGLSKVLYDTDDPDAEAAVAKDEPGEKIFTDDYDDLA</sequence>
<reference evidence="1 2" key="1">
    <citation type="submission" date="2021-10" db="EMBL/GenBank/DDBJ databases">
        <title>Anaerobic single-cell dispensing facilitates the cultivation of human gut bacteria.</title>
        <authorList>
            <person name="Afrizal A."/>
        </authorList>
    </citation>
    <scope>NUCLEOTIDE SEQUENCE [LARGE SCALE GENOMIC DNA]</scope>
    <source>
        <strain evidence="1 2">CLA-AA-H224</strain>
    </source>
</reference>
<name>A0AAE3JAZ2_9FIRM</name>
<evidence type="ECO:0000313" key="1">
    <source>
        <dbReference type="EMBL" id="MCC2220134.1"/>
    </source>
</evidence>
<dbReference type="SUPFAM" id="SSF52490">
    <property type="entry name" value="Tubulin nucleotide-binding domain-like"/>
    <property type="match status" value="1"/>
</dbReference>
<gene>
    <name evidence="1" type="ORF">LKD48_00525</name>
</gene>
<comment type="caution">
    <text evidence="1">The sequence shown here is derived from an EMBL/GenBank/DDBJ whole genome shotgun (WGS) entry which is preliminary data.</text>
</comment>
<dbReference type="RefSeq" id="WP_308730826.1">
    <property type="nucleotide sequence ID" value="NZ_JAJEQN010000001.1"/>
</dbReference>
<accession>A0AAE3JAZ2</accession>
<organism evidence="1 2">
    <name type="scientific">Anthropogastromicrobium aceti</name>
    <dbReference type="NCBI Taxonomy" id="2981768"/>
    <lineage>
        <taxon>Bacteria</taxon>
        <taxon>Bacillati</taxon>
        <taxon>Bacillota</taxon>
        <taxon>Clostridia</taxon>
        <taxon>Lachnospirales</taxon>
        <taxon>Lachnospiraceae</taxon>
        <taxon>Anthropogastromicrobium</taxon>
    </lineage>
</organism>
<evidence type="ECO:0000313" key="2">
    <source>
        <dbReference type="Proteomes" id="UP001198200"/>
    </source>
</evidence>
<proteinExistence type="predicted"/>
<dbReference type="InterPro" id="IPR025904">
    <property type="entry name" value="Tubulin-like"/>
</dbReference>
<dbReference type="AlphaFoldDB" id="A0AAE3JAZ2"/>
<protein>
    <submittedName>
        <fullName evidence="1">Tubulin-like doman-containing protein</fullName>
    </submittedName>
</protein>
<dbReference type="EMBL" id="JAJEQN010000001">
    <property type="protein sequence ID" value="MCC2220134.1"/>
    <property type="molecule type" value="Genomic_DNA"/>
</dbReference>
<dbReference type="InterPro" id="IPR036525">
    <property type="entry name" value="Tubulin/FtsZ_GTPase_sf"/>
</dbReference>
<keyword evidence="2" id="KW-1185">Reference proteome</keyword>
<dbReference type="Pfam" id="PF13809">
    <property type="entry name" value="Tubulin_2"/>
    <property type="match status" value="1"/>
</dbReference>
<dbReference type="Gene3D" id="3.40.50.1440">
    <property type="entry name" value="Tubulin/FtsZ, GTPase domain"/>
    <property type="match status" value="1"/>
</dbReference>